<dbReference type="EMBL" id="CCKQ01008973">
    <property type="protein sequence ID" value="CDW80442.1"/>
    <property type="molecule type" value="Genomic_DNA"/>
</dbReference>
<feature type="coiled-coil region" evidence="14">
    <location>
        <begin position="361"/>
        <end position="392"/>
    </location>
</feature>
<evidence type="ECO:0000256" key="6">
    <source>
        <dbReference type="ARBA" id="ARBA00022759"/>
    </source>
</evidence>
<keyword evidence="12" id="KW-0539">Nucleus</keyword>
<dbReference type="GO" id="GO:0005634">
    <property type="term" value="C:nucleus"/>
    <property type="evidence" value="ECO:0007669"/>
    <property type="project" value="UniProtKB-SubCell"/>
</dbReference>
<dbReference type="InterPro" id="IPR036279">
    <property type="entry name" value="5-3_exonuclease_C_sf"/>
</dbReference>
<dbReference type="AlphaFoldDB" id="A0A078AG47"/>
<dbReference type="SUPFAM" id="SSF88723">
    <property type="entry name" value="PIN domain-like"/>
    <property type="match status" value="1"/>
</dbReference>
<dbReference type="Gene3D" id="1.10.150.20">
    <property type="entry name" value="5' to 3' exonuclease, C-terminal subdomain"/>
    <property type="match status" value="1"/>
</dbReference>
<keyword evidence="7" id="KW-0227">DNA damage</keyword>
<evidence type="ECO:0000259" key="16">
    <source>
        <dbReference type="SMART" id="SM00484"/>
    </source>
</evidence>
<evidence type="ECO:0000256" key="1">
    <source>
        <dbReference type="ARBA" id="ARBA00001946"/>
    </source>
</evidence>
<evidence type="ECO:0000256" key="13">
    <source>
        <dbReference type="ARBA" id="ARBA00038112"/>
    </source>
</evidence>
<dbReference type="InterPro" id="IPR006084">
    <property type="entry name" value="XPG/Rad2"/>
</dbReference>
<dbReference type="PANTHER" id="PTHR16171:SF7">
    <property type="entry name" value="DNA REPAIR PROTEIN RAD2"/>
    <property type="match status" value="1"/>
</dbReference>
<dbReference type="Pfam" id="PF00867">
    <property type="entry name" value="XPG_I"/>
    <property type="match status" value="1"/>
</dbReference>
<name>A0A078AG47_STYLE</name>
<dbReference type="PANTHER" id="PTHR16171">
    <property type="entry name" value="DNA REPAIR PROTEIN COMPLEMENTING XP-G CELLS-RELATED"/>
    <property type="match status" value="1"/>
</dbReference>
<dbReference type="SMART" id="SM00485">
    <property type="entry name" value="XPGN"/>
    <property type="match status" value="1"/>
</dbReference>
<evidence type="ECO:0000259" key="17">
    <source>
        <dbReference type="SMART" id="SM00485"/>
    </source>
</evidence>
<dbReference type="InterPro" id="IPR006085">
    <property type="entry name" value="XPG_DNA_repair_N"/>
</dbReference>
<keyword evidence="4" id="KW-0540">Nuclease</keyword>
<dbReference type="InParanoid" id="A0A078AG47"/>
<evidence type="ECO:0000256" key="5">
    <source>
        <dbReference type="ARBA" id="ARBA00022723"/>
    </source>
</evidence>
<comment type="subcellular location">
    <subcellularLocation>
        <location evidence="2">Nucleus</location>
    </subcellularLocation>
</comment>
<keyword evidence="6" id="KW-0255">Endonuclease</keyword>
<dbReference type="Gene3D" id="3.40.50.1010">
    <property type="entry name" value="5'-nuclease"/>
    <property type="match status" value="2"/>
</dbReference>
<evidence type="ECO:0000313" key="18">
    <source>
        <dbReference type="EMBL" id="CDW80442.1"/>
    </source>
</evidence>
<evidence type="ECO:0000256" key="8">
    <source>
        <dbReference type="ARBA" id="ARBA00022801"/>
    </source>
</evidence>
<evidence type="ECO:0000256" key="15">
    <source>
        <dbReference type="SAM" id="MobiDB-lite"/>
    </source>
</evidence>
<dbReference type="GO" id="GO:0003697">
    <property type="term" value="F:single-stranded DNA binding"/>
    <property type="evidence" value="ECO:0007669"/>
    <property type="project" value="TreeGrafter"/>
</dbReference>
<keyword evidence="9" id="KW-0460">Magnesium</keyword>
<feature type="domain" description="XPG N-terminal" evidence="17">
    <location>
        <begin position="1"/>
        <end position="94"/>
    </location>
</feature>
<dbReference type="SMART" id="SM00279">
    <property type="entry name" value="HhH2"/>
    <property type="match status" value="1"/>
</dbReference>
<dbReference type="CDD" id="cd09904">
    <property type="entry name" value="H3TH_XPG"/>
    <property type="match status" value="1"/>
</dbReference>
<keyword evidence="14" id="KW-0175">Coiled coil</keyword>
<dbReference type="GO" id="GO:0048256">
    <property type="term" value="F:flap endonuclease activity"/>
    <property type="evidence" value="ECO:0007669"/>
    <property type="project" value="UniProtKB-ARBA"/>
</dbReference>
<accession>A0A078AG47</accession>
<dbReference type="InterPro" id="IPR006086">
    <property type="entry name" value="XPG-I_dom"/>
</dbReference>
<comment type="cofactor">
    <cofactor evidence="1">
        <name>Mg(2+)</name>
        <dbReference type="ChEBI" id="CHEBI:18420"/>
    </cofactor>
</comment>
<evidence type="ECO:0000256" key="9">
    <source>
        <dbReference type="ARBA" id="ARBA00022842"/>
    </source>
</evidence>
<evidence type="ECO:0000256" key="7">
    <source>
        <dbReference type="ARBA" id="ARBA00022763"/>
    </source>
</evidence>
<dbReference type="SUPFAM" id="SSF47807">
    <property type="entry name" value="5' to 3' exonuclease, C-terminal subdomain"/>
    <property type="match status" value="1"/>
</dbReference>
<evidence type="ECO:0000256" key="14">
    <source>
        <dbReference type="SAM" id="Coils"/>
    </source>
</evidence>
<keyword evidence="5" id="KW-0479">Metal-binding</keyword>
<proteinExistence type="inferred from homology"/>
<dbReference type="InterPro" id="IPR019974">
    <property type="entry name" value="XPG_CS"/>
</dbReference>
<evidence type="ECO:0000256" key="11">
    <source>
        <dbReference type="ARBA" id="ARBA00023204"/>
    </source>
</evidence>
<dbReference type="Proteomes" id="UP000039865">
    <property type="component" value="Unassembled WGS sequence"/>
</dbReference>
<dbReference type="OrthoDB" id="31113at2759"/>
<keyword evidence="19" id="KW-1185">Reference proteome</keyword>
<dbReference type="PROSITE" id="PS00842">
    <property type="entry name" value="XPG_2"/>
    <property type="match status" value="1"/>
</dbReference>
<dbReference type="InterPro" id="IPR029060">
    <property type="entry name" value="PIN-like_dom_sf"/>
</dbReference>
<dbReference type="FunFam" id="1.10.150.20:FF:000030">
    <property type="entry name" value="Flap endonuclease GEN-like 1"/>
    <property type="match status" value="1"/>
</dbReference>
<dbReference type="GO" id="GO:0006281">
    <property type="term" value="P:DNA repair"/>
    <property type="evidence" value="ECO:0007669"/>
    <property type="project" value="UniProtKB-KW"/>
</dbReference>
<organism evidence="18 19">
    <name type="scientific">Stylonychia lemnae</name>
    <name type="common">Ciliate</name>
    <dbReference type="NCBI Taxonomy" id="5949"/>
    <lineage>
        <taxon>Eukaryota</taxon>
        <taxon>Sar</taxon>
        <taxon>Alveolata</taxon>
        <taxon>Ciliophora</taxon>
        <taxon>Intramacronucleata</taxon>
        <taxon>Spirotrichea</taxon>
        <taxon>Stichotrichia</taxon>
        <taxon>Sporadotrichida</taxon>
        <taxon>Oxytrichidae</taxon>
        <taxon>Stylonychinae</taxon>
        <taxon>Stylonychia</taxon>
    </lineage>
</organism>
<evidence type="ECO:0000256" key="4">
    <source>
        <dbReference type="ARBA" id="ARBA00022722"/>
    </source>
</evidence>
<keyword evidence="8" id="KW-0378">Hydrolase</keyword>
<evidence type="ECO:0000256" key="2">
    <source>
        <dbReference type="ARBA" id="ARBA00004123"/>
    </source>
</evidence>
<evidence type="ECO:0000313" key="19">
    <source>
        <dbReference type="Proteomes" id="UP000039865"/>
    </source>
</evidence>
<dbReference type="Pfam" id="PF00752">
    <property type="entry name" value="XPG_N"/>
    <property type="match status" value="1"/>
</dbReference>
<feature type="coiled-coil region" evidence="14">
    <location>
        <begin position="857"/>
        <end position="895"/>
    </location>
</feature>
<dbReference type="FunCoup" id="A0A078AG47">
    <property type="interactions" value="215"/>
</dbReference>
<evidence type="ECO:0000256" key="3">
    <source>
        <dbReference type="ARBA" id="ARBA00022553"/>
    </source>
</evidence>
<evidence type="ECO:0000256" key="12">
    <source>
        <dbReference type="ARBA" id="ARBA00023242"/>
    </source>
</evidence>
<feature type="compositionally biased region" description="Polar residues" evidence="15">
    <location>
        <begin position="594"/>
        <end position="604"/>
    </location>
</feature>
<dbReference type="SMART" id="SM00484">
    <property type="entry name" value="XPGI"/>
    <property type="match status" value="1"/>
</dbReference>
<feature type="domain" description="XPG-I" evidence="16">
    <location>
        <begin position="728"/>
        <end position="797"/>
    </location>
</feature>
<dbReference type="GO" id="GO:0046872">
    <property type="term" value="F:metal ion binding"/>
    <property type="evidence" value="ECO:0007669"/>
    <property type="project" value="UniProtKB-KW"/>
</dbReference>
<dbReference type="InterPro" id="IPR008918">
    <property type="entry name" value="HhH2"/>
</dbReference>
<reference evidence="18 19" key="1">
    <citation type="submission" date="2014-06" db="EMBL/GenBank/DDBJ databases">
        <authorList>
            <person name="Swart Estienne"/>
        </authorList>
    </citation>
    <scope>NUCLEOTIDE SEQUENCE [LARGE SCALE GENOMIC DNA]</scope>
    <source>
        <strain evidence="18 19">130c</strain>
    </source>
</reference>
<protein>
    <submittedName>
        <fullName evidence="18">Dna repair protein uvh3-like</fullName>
    </submittedName>
</protein>
<comment type="similarity">
    <text evidence="13">Belongs to the XPG/RAD2 endonuclease family. GEN subfamily.</text>
</comment>
<gene>
    <name evidence="18" type="primary">Contig8434.g8992</name>
    <name evidence="18" type="ORF">STYLEM_9440</name>
</gene>
<dbReference type="OMA" id="PNSMDFS"/>
<dbReference type="CDD" id="cd09868">
    <property type="entry name" value="PIN_XPG_RAD2"/>
    <property type="match status" value="2"/>
</dbReference>
<evidence type="ECO:0000256" key="10">
    <source>
        <dbReference type="ARBA" id="ARBA00023128"/>
    </source>
</evidence>
<keyword evidence="3" id="KW-0597">Phosphoprotein</keyword>
<keyword evidence="11" id="KW-0234">DNA repair</keyword>
<dbReference type="PRINTS" id="PR00853">
    <property type="entry name" value="XPGRADSUPER"/>
</dbReference>
<keyword evidence="10" id="KW-0496">Mitochondrion</keyword>
<sequence>MGVKGLWAHLAPAARKINLEDLEGQVLAIDVSIWIIQFINIIQRKNDYNVIDGFLRRICKLLFFGIKPIFVFDGATPQIKKKTLMTRRTQRQKLQVNYNKAAEKLLHNIVKETLLKQIQAGQQRDQNQEISSLMDDQMNQVNNEIRQNKQGEEDEYNQTQYLQIKDTNLGEFISTGDEGNQMTKILLDKYAGLLEQNQIDFDIFGQLDLEEQYEVIDELEKNQRDSVRERFAEIQDDLTQFSEVQVSNFIRNIKEKHRQKEILIKASEVELQALGEEEGIKESRIASNANLRYIYRDNYGKDQANGSARFLPKSVVNIIERAKMKRKMPRGKNNLEKLFKEAEKQTVDFMAQQEIYGKAPLDIIKAQVQKNKQEQAQANNEEEKEKERQRLLELQKFQKEREEYIDSLVDDLFGGDNVESQGDDFNFGFFNSYTLNSELQSNIIIQHPAQLADQKHLKDIELNQFVPEEFQDNQVQVQANNTKTQLGKDSDNQKFSRFTKNENDLDQQQDENINVSYQKQQDKVIQDVKQSTHIQVRQQNLTTNEKLDSYHKLQAKESKVESNDLPVSIVQYAYNRLIDVNKNLSHFRDENDLQKQPNSSPKMTNTRKRKAEDTTEEFFVKTLQEEDKIDKIAEDEQDKQQSTEVKLATFDNYEKVDFEDFDNQITQEHSNQSGFIRPYNSYNNQDLERLKQDILEENIYLISELEKTAKHFTYFSQENTQELKTLLKLCGIPYVQAPFEAESQCAYLEQIGLVDGVITEDSDVLLFGARKVYRNIFDRNKFAEKYDMRIIEREMGLDREDLIKMALFLGSDYTLGVKGIASVNAIEIINCFQGDDGLERFKKWVDIKQQILDQATKQSEEEGLQKKKSQKQKLLEAIESALNDEEIERTQIEIEKEYKLKHKNWRKHWEFPQDFPNYEVIKSYNTPAVDLSKEEFSWGTPAFRELKTFASMKLGWGNKELETYFDMVQKRVIEREAKDKKKGTIEQYFKKEEKFANIKSVRVIKAVKDLRQKKKKFKKNE</sequence>
<feature type="region of interest" description="Disordered" evidence="15">
    <location>
        <begin position="588"/>
        <end position="611"/>
    </location>
</feature>